<keyword evidence="3 7" id="KW-0808">Transferase</keyword>
<keyword evidence="8" id="KW-1185">Reference proteome</keyword>
<evidence type="ECO:0000313" key="8">
    <source>
        <dbReference type="Proteomes" id="UP000015453"/>
    </source>
</evidence>
<comment type="subcellular location">
    <subcellularLocation>
        <location evidence="1">Golgi apparatus membrane</location>
        <topology evidence="1">Single-pass type II membrane protein</topology>
    </subcellularLocation>
</comment>
<feature type="transmembrane region" description="Helical" evidence="5">
    <location>
        <begin position="33"/>
        <end position="56"/>
    </location>
</feature>
<evidence type="ECO:0000259" key="6">
    <source>
        <dbReference type="Pfam" id="PF04577"/>
    </source>
</evidence>
<dbReference type="Pfam" id="PF04577">
    <property type="entry name" value="Glyco_transf_61"/>
    <property type="match status" value="1"/>
</dbReference>
<keyword evidence="4" id="KW-0325">Glycoprotein</keyword>
<evidence type="ECO:0000256" key="4">
    <source>
        <dbReference type="ARBA" id="ARBA00023180"/>
    </source>
</evidence>
<accession>S8DEF7</accession>
<protein>
    <submittedName>
        <fullName evidence="7">Glycosyltransferase</fullName>
    </submittedName>
</protein>
<dbReference type="OrthoDB" id="529273at2759"/>
<evidence type="ECO:0000256" key="2">
    <source>
        <dbReference type="ARBA" id="ARBA00022676"/>
    </source>
</evidence>
<proteinExistence type="predicted"/>
<keyword evidence="5" id="KW-0472">Membrane</keyword>
<dbReference type="Proteomes" id="UP000015453">
    <property type="component" value="Unassembled WGS sequence"/>
</dbReference>
<reference evidence="7 8" key="1">
    <citation type="journal article" date="2013" name="BMC Genomics">
        <title>The miniature genome of a carnivorous plant Genlisea aurea contains a low number of genes and short non-coding sequences.</title>
        <authorList>
            <person name="Leushkin E.V."/>
            <person name="Sutormin R.A."/>
            <person name="Nabieva E.R."/>
            <person name="Penin A.A."/>
            <person name="Kondrashov A.S."/>
            <person name="Logacheva M.D."/>
        </authorList>
    </citation>
    <scope>NUCLEOTIDE SEQUENCE [LARGE SCALE GENOMIC DNA]</scope>
</reference>
<organism evidence="7 8">
    <name type="scientific">Genlisea aurea</name>
    <dbReference type="NCBI Taxonomy" id="192259"/>
    <lineage>
        <taxon>Eukaryota</taxon>
        <taxon>Viridiplantae</taxon>
        <taxon>Streptophyta</taxon>
        <taxon>Embryophyta</taxon>
        <taxon>Tracheophyta</taxon>
        <taxon>Spermatophyta</taxon>
        <taxon>Magnoliopsida</taxon>
        <taxon>eudicotyledons</taxon>
        <taxon>Gunneridae</taxon>
        <taxon>Pentapetalae</taxon>
        <taxon>asterids</taxon>
        <taxon>lamiids</taxon>
        <taxon>Lamiales</taxon>
        <taxon>Lentibulariaceae</taxon>
        <taxon>Genlisea</taxon>
    </lineage>
</organism>
<dbReference type="PANTHER" id="PTHR20961:SF124">
    <property type="entry name" value="GLYCOSYLTRANSFERASE"/>
    <property type="match status" value="1"/>
</dbReference>
<dbReference type="EMBL" id="AUSU01007040">
    <property type="protein sequence ID" value="EPS61163.1"/>
    <property type="molecule type" value="Genomic_DNA"/>
</dbReference>
<sequence length="468" mass="54056">MVKCLRKSAYVPRKKTEDYEVGRRAKYSKFLRLSFAVMVSCCLGFLFFTSGFSLLWGEGNGTRRGYDSLCSSLSNGTLCCDRSNLRSDICVMKGDVRTDSISSSLLLYTDRNPTGIEKIRPYTRKWETHTMDTIDELNLILKPSSGNSDHRCDVRHEVPAVFFSTGGYTGNLYHEFNDGILPLYITSHHMNRRVVFAILEYHDWWFTKYGDVLRQLSEFPIIDFNRDRRVHCFPEATVGLKIHDELAIDPALMENATKRTMVDFHDMLDRAYAPRISGFAKDEETDESSKRKPKLVIVSRKGSREITNEASLVELAAEIGFTVEVLRPERTTELALIYWKLESSDVMVGVHGAAMTHFMFMRPKSVFIQVIPLGTRWPAENYYGEPARKYGLKYVPYEIGAKESSLREKYDRNDPVLVDPESVAGKGWEVTKKIYLDHQNVRLNLPRFRKRLVRAFEYCNRRRMTTKD</sequence>
<feature type="domain" description="Glycosyltransferase 61 catalytic" evidence="6">
    <location>
        <begin position="284"/>
        <end position="368"/>
    </location>
</feature>
<evidence type="ECO:0000256" key="3">
    <source>
        <dbReference type="ARBA" id="ARBA00022679"/>
    </source>
</evidence>
<dbReference type="InterPro" id="IPR049625">
    <property type="entry name" value="Glyco_transf_61_cat"/>
</dbReference>
<evidence type="ECO:0000256" key="1">
    <source>
        <dbReference type="ARBA" id="ARBA00004323"/>
    </source>
</evidence>
<keyword evidence="5" id="KW-0812">Transmembrane</keyword>
<dbReference type="AlphaFoldDB" id="S8DEF7"/>
<dbReference type="PANTHER" id="PTHR20961">
    <property type="entry name" value="GLYCOSYLTRANSFERASE"/>
    <property type="match status" value="1"/>
</dbReference>
<keyword evidence="2" id="KW-0328">Glycosyltransferase</keyword>
<evidence type="ECO:0000256" key="5">
    <source>
        <dbReference type="SAM" id="Phobius"/>
    </source>
</evidence>
<name>S8DEF7_9LAMI</name>
<comment type="caution">
    <text evidence="7">The sequence shown here is derived from an EMBL/GenBank/DDBJ whole genome shotgun (WGS) entry which is preliminary data.</text>
</comment>
<evidence type="ECO:0000313" key="7">
    <source>
        <dbReference type="EMBL" id="EPS61163.1"/>
    </source>
</evidence>
<dbReference type="InterPro" id="IPR007657">
    <property type="entry name" value="Glycosyltransferase_61"/>
</dbReference>
<gene>
    <name evidence="7" type="ORF">M569_13636</name>
</gene>
<dbReference type="GO" id="GO:0000139">
    <property type="term" value="C:Golgi membrane"/>
    <property type="evidence" value="ECO:0007669"/>
    <property type="project" value="UniProtKB-SubCell"/>
</dbReference>
<keyword evidence="5" id="KW-1133">Transmembrane helix</keyword>
<dbReference type="GO" id="GO:0016763">
    <property type="term" value="F:pentosyltransferase activity"/>
    <property type="evidence" value="ECO:0007669"/>
    <property type="project" value="UniProtKB-ARBA"/>
</dbReference>